<sequence length="69" mass="7993">MGAHGFYFAVAAFVKPPDDGCEHRARHAGIRGEGIASRTKEYFTFRYEPDVALRPMRTDVRKHLYVFFE</sequence>
<accession>A0A645EZH5</accession>
<dbReference type="EMBL" id="VSSQ01052516">
    <property type="protein sequence ID" value="MPN06589.1"/>
    <property type="molecule type" value="Genomic_DNA"/>
</dbReference>
<dbReference type="AlphaFoldDB" id="A0A645EZH5"/>
<name>A0A645EZH5_9ZZZZ</name>
<proteinExistence type="predicted"/>
<protein>
    <submittedName>
        <fullName evidence="1">Uncharacterized protein</fullName>
    </submittedName>
</protein>
<organism evidence="1">
    <name type="scientific">bioreactor metagenome</name>
    <dbReference type="NCBI Taxonomy" id="1076179"/>
    <lineage>
        <taxon>unclassified sequences</taxon>
        <taxon>metagenomes</taxon>
        <taxon>ecological metagenomes</taxon>
    </lineage>
</organism>
<comment type="caution">
    <text evidence="1">The sequence shown here is derived from an EMBL/GenBank/DDBJ whole genome shotgun (WGS) entry which is preliminary data.</text>
</comment>
<reference evidence="1" key="1">
    <citation type="submission" date="2019-08" db="EMBL/GenBank/DDBJ databases">
        <authorList>
            <person name="Kucharzyk K."/>
            <person name="Murdoch R.W."/>
            <person name="Higgins S."/>
            <person name="Loffler F."/>
        </authorList>
    </citation>
    <scope>NUCLEOTIDE SEQUENCE</scope>
</reference>
<gene>
    <name evidence="1" type="ORF">SDC9_153845</name>
</gene>
<evidence type="ECO:0000313" key="1">
    <source>
        <dbReference type="EMBL" id="MPN06589.1"/>
    </source>
</evidence>